<evidence type="ECO:0000313" key="1">
    <source>
        <dbReference type="EMBL" id="RUQ84456.1"/>
    </source>
</evidence>
<dbReference type="AlphaFoldDB" id="A0A3S0VMJ9"/>
<gene>
    <name evidence="1" type="ORF">EKM59_08770</name>
</gene>
<dbReference type="Proteomes" id="UP000288012">
    <property type="component" value="Unassembled WGS sequence"/>
</dbReference>
<sequence>MKKNHKNIQLYRVYEPPAAKHGLWLLVDRLWPRGLKKNELSFDDWIKDIAPSPKLRKWFNHDPAKWEEFAKHYIDELKKKPELLESILKQAGNSEISLFYAAKDTQYNHAQVLKAVLASWPKWPEITQAPAPSQQ</sequence>
<dbReference type="PANTHER" id="PTHR36849">
    <property type="entry name" value="CYTOPLASMIC PROTEIN-RELATED"/>
    <property type="match status" value="1"/>
</dbReference>
<dbReference type="OrthoDB" id="9790745at2"/>
<keyword evidence="2" id="KW-1185">Reference proteome</keyword>
<evidence type="ECO:0000313" key="2">
    <source>
        <dbReference type="Proteomes" id="UP000288012"/>
    </source>
</evidence>
<protein>
    <submittedName>
        <fullName evidence="1">DUF488 family protein</fullName>
    </submittedName>
</protein>
<reference evidence="1 2" key="1">
    <citation type="submission" date="2018-12" db="EMBL/GenBank/DDBJ databases">
        <title>Legionella sp,whole genome shotgun sequence.</title>
        <authorList>
            <person name="Wu H."/>
        </authorList>
    </citation>
    <scope>NUCLEOTIDE SEQUENCE [LARGE SCALE GENOMIC DNA]</scope>
    <source>
        <strain evidence="2">km714</strain>
    </source>
</reference>
<proteinExistence type="predicted"/>
<dbReference type="InterPro" id="IPR052552">
    <property type="entry name" value="YeaO-like"/>
</dbReference>
<name>A0A3S0VMJ9_9GAMM</name>
<organism evidence="1 2">
    <name type="scientific">Legionella septentrionalis</name>
    <dbReference type="NCBI Taxonomy" id="2498109"/>
    <lineage>
        <taxon>Bacteria</taxon>
        <taxon>Pseudomonadati</taxon>
        <taxon>Pseudomonadota</taxon>
        <taxon>Gammaproteobacteria</taxon>
        <taxon>Legionellales</taxon>
        <taxon>Legionellaceae</taxon>
        <taxon>Legionella</taxon>
    </lineage>
</organism>
<dbReference type="RefSeq" id="WP_126954700.1">
    <property type="nucleotide sequence ID" value="NZ_RZGR01000027.1"/>
</dbReference>
<accession>A0A3S0VMJ9</accession>
<dbReference type="PANTHER" id="PTHR36849:SF1">
    <property type="entry name" value="CYTOPLASMIC PROTEIN"/>
    <property type="match status" value="1"/>
</dbReference>
<dbReference type="Pfam" id="PF22752">
    <property type="entry name" value="DUF488-N3i"/>
    <property type="match status" value="1"/>
</dbReference>
<comment type="caution">
    <text evidence="1">The sequence shown here is derived from an EMBL/GenBank/DDBJ whole genome shotgun (WGS) entry which is preliminary data.</text>
</comment>
<dbReference type="EMBL" id="RZGR01000027">
    <property type="protein sequence ID" value="RUQ84456.1"/>
    <property type="molecule type" value="Genomic_DNA"/>
</dbReference>